<dbReference type="Proteomes" id="UP000192758">
    <property type="component" value="Unassembled WGS sequence"/>
</dbReference>
<dbReference type="GO" id="GO:0009166">
    <property type="term" value="P:nucleotide catabolic process"/>
    <property type="evidence" value="ECO:0007669"/>
    <property type="project" value="TreeGrafter"/>
</dbReference>
<dbReference type="STRING" id="646526.A0A1W0E3S5"/>
<dbReference type="NCBIfam" id="TIGR01509">
    <property type="entry name" value="HAD-SF-IA-v3"/>
    <property type="match status" value="1"/>
</dbReference>
<dbReference type="Gene3D" id="3.40.50.1000">
    <property type="entry name" value="HAD superfamily/HAD-like"/>
    <property type="match status" value="1"/>
</dbReference>
<evidence type="ECO:0000313" key="1">
    <source>
        <dbReference type="EMBL" id="OQS53876.1"/>
    </source>
</evidence>
<dbReference type="Pfam" id="PF00702">
    <property type="entry name" value="Hydrolase"/>
    <property type="match status" value="1"/>
</dbReference>
<dbReference type="GO" id="GO:0006206">
    <property type="term" value="P:pyrimidine nucleobase metabolic process"/>
    <property type="evidence" value="ECO:0007669"/>
    <property type="project" value="TreeGrafter"/>
</dbReference>
<dbReference type="EMBL" id="MNPJ01000024">
    <property type="protein sequence ID" value="OQS53876.1"/>
    <property type="molecule type" value="Genomic_DNA"/>
</dbReference>
<dbReference type="PANTHER" id="PTHR47438">
    <property type="entry name" value="PHOSPHATE METABOLISM PROTEIN 8-RELATED"/>
    <property type="match status" value="1"/>
</dbReference>
<dbReference type="VEuPathDB" id="MicrosporidiaDB:EHP00_698"/>
<protein>
    <submittedName>
        <fullName evidence="1">SDT1</fullName>
    </submittedName>
</protein>
<dbReference type="InterPro" id="IPR036412">
    <property type="entry name" value="HAD-like_sf"/>
</dbReference>
<dbReference type="SFLD" id="SFLDG01129">
    <property type="entry name" value="C1.5:_HAD__Beta-PGM__Phosphata"/>
    <property type="match status" value="1"/>
</dbReference>
<dbReference type="GO" id="GO:0008252">
    <property type="term" value="F:nucleotidase activity"/>
    <property type="evidence" value="ECO:0007669"/>
    <property type="project" value="TreeGrafter"/>
</dbReference>
<reference evidence="1 2" key="1">
    <citation type="journal article" date="2017" name="Environ. Microbiol.">
        <title>Decay of the glycolytic pathway and adaptation to intranuclear parasitism within Enterocytozoonidae microsporidia.</title>
        <authorList>
            <person name="Wiredu Boakye D."/>
            <person name="Jaroenlak P."/>
            <person name="Prachumwat A."/>
            <person name="Williams T.A."/>
            <person name="Bateman K.S."/>
            <person name="Itsathitphaisarn O."/>
            <person name="Sritunyalucksana K."/>
            <person name="Paszkiewicz K.H."/>
            <person name="Moore K.A."/>
            <person name="Stentiford G.D."/>
            <person name="Williams B.A."/>
        </authorList>
    </citation>
    <scope>NUCLEOTIDE SEQUENCE [LARGE SCALE GENOMIC DNA]</scope>
    <source>
        <strain evidence="1 2">TH1</strain>
    </source>
</reference>
<dbReference type="SFLD" id="SFLDS00003">
    <property type="entry name" value="Haloacid_Dehalogenase"/>
    <property type="match status" value="1"/>
</dbReference>
<name>A0A1W0E3S5_9MICR</name>
<dbReference type="SUPFAM" id="SSF56784">
    <property type="entry name" value="HAD-like"/>
    <property type="match status" value="1"/>
</dbReference>
<sequence>MSGQEKINLVLKRSVLIEMNQESLLQTLCEQIKEDEKLFVFDLDFCLYNSEELKQFENEKAKNIFVEKNKGTGFDWDHCNKTIQPWAAMFLKICKINVFEFFNEIDICDFDKFLSKNEKVIEALASVNHTKVLMSNGGKKRIEKILSIIGLENTFDVIFAPDSNATEMPLMKPEVEAFGFVEQKMGVKNSQNVYFFDDNIKNIEGAIKKGWNCFHVDANICEKIEEALLHAEKSK</sequence>
<accession>A0A1W0E3S5</accession>
<gene>
    <name evidence="1" type="primary">SDT1</name>
    <name evidence="1" type="ORF">EHP00_698</name>
</gene>
<proteinExistence type="predicted"/>
<dbReference type="InterPro" id="IPR006439">
    <property type="entry name" value="HAD-SF_hydro_IA"/>
</dbReference>
<dbReference type="OrthoDB" id="2195201at2759"/>
<dbReference type="PANTHER" id="PTHR47438:SF1">
    <property type="entry name" value="PHOSPHATE METABOLISM PROTEIN 8-RELATED"/>
    <property type="match status" value="1"/>
</dbReference>
<dbReference type="AlphaFoldDB" id="A0A1W0E3S5"/>
<dbReference type="InterPro" id="IPR023214">
    <property type="entry name" value="HAD_sf"/>
</dbReference>
<organism evidence="1 2">
    <name type="scientific">Ecytonucleospora hepatopenaei</name>
    <dbReference type="NCBI Taxonomy" id="646526"/>
    <lineage>
        <taxon>Eukaryota</taxon>
        <taxon>Fungi</taxon>
        <taxon>Fungi incertae sedis</taxon>
        <taxon>Microsporidia</taxon>
        <taxon>Enterocytozoonidae</taxon>
        <taxon>Ecytonucleospora</taxon>
    </lineage>
</organism>
<dbReference type="InterPro" id="IPR052791">
    <property type="entry name" value="SSM1_domain"/>
</dbReference>
<keyword evidence="2" id="KW-1185">Reference proteome</keyword>
<comment type="caution">
    <text evidence="1">The sequence shown here is derived from an EMBL/GenBank/DDBJ whole genome shotgun (WGS) entry which is preliminary data.</text>
</comment>
<evidence type="ECO:0000313" key="2">
    <source>
        <dbReference type="Proteomes" id="UP000192758"/>
    </source>
</evidence>